<evidence type="ECO:0000259" key="7">
    <source>
        <dbReference type="Pfam" id="PF04273"/>
    </source>
</evidence>
<accession>A0A4Y8RVN2</accession>
<protein>
    <submittedName>
        <fullName evidence="9">TIGR01244 family phosphatase</fullName>
    </submittedName>
</protein>
<dbReference type="EMBL" id="SOZD01000001">
    <property type="protein sequence ID" value="TFF27571.1"/>
    <property type="molecule type" value="Genomic_DNA"/>
</dbReference>
<dbReference type="InterPro" id="IPR029021">
    <property type="entry name" value="Prot-tyrosine_phosphatase-like"/>
</dbReference>
<keyword evidence="5" id="KW-0809">Transit peptide</keyword>
<proteinExistence type="predicted"/>
<evidence type="ECO:0000256" key="2">
    <source>
        <dbReference type="ARBA" id="ARBA00022630"/>
    </source>
</evidence>
<keyword evidence="4" id="KW-0274">FAD</keyword>
<dbReference type="InterPro" id="IPR015904">
    <property type="entry name" value="Sulphide_quinone_reductase"/>
</dbReference>
<keyword evidence="2" id="KW-0285">Flavoprotein</keyword>
<keyword evidence="3" id="KW-0874">Quinone</keyword>
<evidence type="ECO:0000313" key="9">
    <source>
        <dbReference type="EMBL" id="TFF27571.1"/>
    </source>
</evidence>
<dbReference type="GO" id="GO:0071949">
    <property type="term" value="F:FAD binding"/>
    <property type="evidence" value="ECO:0007669"/>
    <property type="project" value="TreeGrafter"/>
</dbReference>
<dbReference type="RefSeq" id="WP_134760312.1">
    <property type="nucleotide sequence ID" value="NZ_SOZD01000001.1"/>
</dbReference>
<gene>
    <name evidence="9" type="ORF">E3C22_03690</name>
</gene>
<keyword evidence="10" id="KW-1185">Reference proteome</keyword>
<dbReference type="InterPro" id="IPR023753">
    <property type="entry name" value="FAD/NAD-binding_dom"/>
</dbReference>
<dbReference type="Pfam" id="PF07992">
    <property type="entry name" value="Pyr_redox_2"/>
    <property type="match status" value="1"/>
</dbReference>
<evidence type="ECO:0000313" key="10">
    <source>
        <dbReference type="Proteomes" id="UP000298179"/>
    </source>
</evidence>
<sequence>MDTRQLTDRISVRDQVFPDEIPGLRAAGFRAIIVNRPDGEGADQPTFAEIERAAKDAGMEARYLPVETGKVSDADAATFGAAMEELPKPIVAFCRSGMRSTTLWALSQAGQRPLPDILARAKAAGYDMSGVTRRIANGGQVPTDEAEISHDIVIVGGGAGGIAAAASLLARMGNLDIAIIDPADIHYYQPGWTLVGGGVFTPEETRRDMASQIPGGVRWIRAAVAAFEPEAKAVILEGCRVVKYKKLIVAPGLKLNWAGIEGLEATLGRNGVTSNYRYDLAPYTWELVRGMSGGTALFTQPPMPIKCAGAPQKAMYLSCCEWERRGTLKNTRVEFLNAGGVLFGVKDYVPALMEYVGRYGIDLSFHHELKRIDGPARTAWFERTNADGGREIVEKSFDMIHVVPPQTAPDFVRVSPLANAAGWVEVDQATLRHVRYPDIYSLGDVMSAPNAKTAAAARKQAPVVAENLLRDLGLIAEPHEAIYDGYGSCPLTVERGKVVLAEFAYGGRRVPSFPKWFIDDLKPSKTAWLLKEKILPPVYWQAMLKGREPMAKPHHQTAA</sequence>
<comment type="caution">
    <text evidence="9">The sequence shown here is derived from an EMBL/GenBank/DDBJ whole genome shotgun (WGS) entry which is preliminary data.</text>
</comment>
<dbReference type="InterPro" id="IPR036188">
    <property type="entry name" value="FAD/NAD-bd_sf"/>
</dbReference>
<feature type="domain" description="FAD/NAD(P)-binding" evidence="8">
    <location>
        <begin position="150"/>
        <end position="268"/>
    </location>
</feature>
<dbReference type="Pfam" id="PF04273">
    <property type="entry name" value="BLH_phosphatase"/>
    <property type="match status" value="1"/>
</dbReference>
<dbReference type="PANTHER" id="PTHR10632">
    <property type="entry name" value="SULFIDE:QUINONE OXIDOREDUCTASE"/>
    <property type="match status" value="1"/>
</dbReference>
<dbReference type="GO" id="GO:0048038">
    <property type="term" value="F:quinone binding"/>
    <property type="evidence" value="ECO:0007669"/>
    <property type="project" value="UniProtKB-KW"/>
</dbReference>
<dbReference type="Gene3D" id="3.50.50.60">
    <property type="entry name" value="FAD/NAD(P)-binding domain"/>
    <property type="match status" value="2"/>
</dbReference>
<dbReference type="GO" id="GO:0016787">
    <property type="term" value="F:hydrolase activity"/>
    <property type="evidence" value="ECO:0007669"/>
    <property type="project" value="InterPro"/>
</dbReference>
<dbReference type="OrthoDB" id="9805710at2"/>
<dbReference type="NCBIfam" id="TIGR01244">
    <property type="entry name" value="TIGR01244 family sulfur transferase"/>
    <property type="match status" value="1"/>
</dbReference>
<dbReference type="GO" id="GO:0070224">
    <property type="term" value="F:sulfide:quinone oxidoreductase activity"/>
    <property type="evidence" value="ECO:0007669"/>
    <property type="project" value="TreeGrafter"/>
</dbReference>
<dbReference type="GO" id="GO:0070221">
    <property type="term" value="P:sulfide oxidation, using sulfide:quinone oxidoreductase"/>
    <property type="evidence" value="ECO:0007669"/>
    <property type="project" value="TreeGrafter"/>
</dbReference>
<dbReference type="AlphaFoldDB" id="A0A4Y8RVN2"/>
<evidence type="ECO:0000256" key="4">
    <source>
        <dbReference type="ARBA" id="ARBA00022827"/>
    </source>
</evidence>
<evidence type="ECO:0000259" key="8">
    <source>
        <dbReference type="Pfam" id="PF07992"/>
    </source>
</evidence>
<evidence type="ECO:0000256" key="1">
    <source>
        <dbReference type="ARBA" id="ARBA00001974"/>
    </source>
</evidence>
<dbReference type="InterPro" id="IPR005939">
    <property type="entry name" value="BLH_phosphatase-like"/>
</dbReference>
<dbReference type="CDD" id="cd14503">
    <property type="entry name" value="PTP-bact"/>
    <property type="match status" value="1"/>
</dbReference>
<dbReference type="Proteomes" id="UP000298179">
    <property type="component" value="Unassembled WGS sequence"/>
</dbReference>
<dbReference type="FunFam" id="3.50.50.60:FF:000034">
    <property type="entry name" value="sulfide:quinone oxidoreductase, mitochondrial"/>
    <property type="match status" value="1"/>
</dbReference>
<evidence type="ECO:0000256" key="3">
    <source>
        <dbReference type="ARBA" id="ARBA00022719"/>
    </source>
</evidence>
<dbReference type="PANTHER" id="PTHR10632:SF2">
    <property type="entry name" value="SULFIDE:QUINONE OXIDOREDUCTASE, MITOCHONDRIAL"/>
    <property type="match status" value="1"/>
</dbReference>
<name>A0A4Y8RVN2_9HYPH</name>
<evidence type="ECO:0000256" key="6">
    <source>
        <dbReference type="ARBA" id="ARBA00023002"/>
    </source>
</evidence>
<dbReference type="SUPFAM" id="SSF51905">
    <property type="entry name" value="FAD/NAD(P)-binding domain"/>
    <property type="match status" value="1"/>
</dbReference>
<feature type="domain" description="Beta-lactamase hydrolase-like protein phosphatase-like" evidence="7">
    <location>
        <begin position="2"/>
        <end position="110"/>
    </location>
</feature>
<dbReference type="Gene3D" id="3.90.190.10">
    <property type="entry name" value="Protein tyrosine phosphatase superfamily"/>
    <property type="match status" value="1"/>
</dbReference>
<reference evidence="9 10" key="1">
    <citation type="submission" date="2019-03" db="EMBL/GenBank/DDBJ databases">
        <title>Jiella endophytica sp. nov., a novel endophytic bacterium isolated from root of Ficus microcarpa Linn. f.</title>
        <authorList>
            <person name="Tuo L."/>
        </authorList>
    </citation>
    <scope>NUCLEOTIDE SEQUENCE [LARGE SCALE GENOMIC DNA]</scope>
    <source>
        <strain evidence="9 10">CBS5Q-3</strain>
    </source>
</reference>
<evidence type="ECO:0000256" key="5">
    <source>
        <dbReference type="ARBA" id="ARBA00022946"/>
    </source>
</evidence>
<dbReference type="PRINTS" id="PR00368">
    <property type="entry name" value="FADPNR"/>
</dbReference>
<keyword evidence="6" id="KW-0560">Oxidoreductase</keyword>
<organism evidence="9 10">
    <name type="scientific">Jiella endophytica</name>
    <dbReference type="NCBI Taxonomy" id="2558362"/>
    <lineage>
        <taxon>Bacteria</taxon>
        <taxon>Pseudomonadati</taxon>
        <taxon>Pseudomonadota</taxon>
        <taxon>Alphaproteobacteria</taxon>
        <taxon>Hyphomicrobiales</taxon>
        <taxon>Aurantimonadaceae</taxon>
        <taxon>Jiella</taxon>
    </lineage>
</organism>
<comment type="cofactor">
    <cofactor evidence="1">
        <name>FAD</name>
        <dbReference type="ChEBI" id="CHEBI:57692"/>
    </cofactor>
</comment>